<sequence>MRASARNGVDFEDAVQLAQVDADDGAAAGRGFDAADDRGAAAVGNSRRAGFAAPFEDGRNLRFVAGEGNDVGRVGEVAAEGADDVAEALAVVVGRALMGIGRADGSEGRRRLDAGRPEADLFDARHRRRLDADAVAGGKAGGGLPALVVGRLFGFEAPGPEAAASGHASPPRG</sequence>
<dbReference type="EMBL" id="CP115149">
    <property type="protein sequence ID" value="WBL37226.1"/>
    <property type="molecule type" value="Genomic_DNA"/>
</dbReference>
<evidence type="ECO:0000313" key="2">
    <source>
        <dbReference type="Proteomes" id="UP001212803"/>
    </source>
</evidence>
<accession>A0ABY7MCJ7</accession>
<reference evidence="1 2" key="1">
    <citation type="journal article" date="2023" name="ISME J.">
        <title>Thermophilic Dehalococcoidia with unusual traits shed light on an unexpected past.</title>
        <authorList>
            <person name="Palmer M."/>
            <person name="Covington J.K."/>
            <person name="Zhou E.M."/>
            <person name="Thomas S.C."/>
            <person name="Habib N."/>
            <person name="Seymour C.O."/>
            <person name="Lai D."/>
            <person name="Johnston J."/>
            <person name="Hashimi A."/>
            <person name="Jiao J.Y."/>
            <person name="Muok A.R."/>
            <person name="Liu L."/>
            <person name="Xian W.D."/>
            <person name="Zhi X.Y."/>
            <person name="Li M.M."/>
            <person name="Silva L.P."/>
            <person name="Bowen B.P."/>
            <person name="Louie K."/>
            <person name="Briegel A."/>
            <person name="Pett-Ridge J."/>
            <person name="Weber P.K."/>
            <person name="Tocheva E.I."/>
            <person name="Woyke T."/>
            <person name="Northen T.R."/>
            <person name="Mayali X."/>
            <person name="Li W.J."/>
            <person name="Hedlund B.P."/>
        </authorList>
    </citation>
    <scope>NUCLEOTIDE SEQUENCE [LARGE SCALE GENOMIC DNA]</scope>
    <source>
        <strain evidence="1 2">YIM 72310</strain>
    </source>
</reference>
<proteinExistence type="predicted"/>
<organism evidence="1 2">
    <name type="scientific">Tepidiforma flava</name>
    <dbReference type="NCBI Taxonomy" id="3004094"/>
    <lineage>
        <taxon>Bacteria</taxon>
        <taxon>Bacillati</taxon>
        <taxon>Chloroflexota</taxon>
        <taxon>Tepidiformia</taxon>
        <taxon>Tepidiformales</taxon>
        <taxon>Tepidiformaceae</taxon>
        <taxon>Tepidiforma</taxon>
    </lineage>
</organism>
<dbReference type="Proteomes" id="UP001212803">
    <property type="component" value="Chromosome"/>
</dbReference>
<name>A0ABY7MCJ7_9CHLR</name>
<gene>
    <name evidence="1" type="ORF">O0235_06565</name>
</gene>
<keyword evidence="2" id="KW-1185">Reference proteome</keyword>
<evidence type="ECO:0000313" key="1">
    <source>
        <dbReference type="EMBL" id="WBL37226.1"/>
    </source>
</evidence>
<protein>
    <submittedName>
        <fullName evidence="1">Uncharacterized protein</fullName>
    </submittedName>
</protein>